<gene>
    <name evidence="3" type="ordered locus">Btus_0472</name>
</gene>
<dbReference type="InterPro" id="IPR028154">
    <property type="entry name" value="AMP-dep_Lig_C"/>
</dbReference>
<dbReference type="Proteomes" id="UP000002368">
    <property type="component" value="Chromosome"/>
</dbReference>
<proteinExistence type="predicted"/>
<dbReference type="PANTHER" id="PTHR43845">
    <property type="entry name" value="BLR5969 PROTEIN"/>
    <property type="match status" value="1"/>
</dbReference>
<dbReference type="STRING" id="562970.Btus_0472"/>
<dbReference type="Pfam" id="PF00501">
    <property type="entry name" value="AMP-binding"/>
    <property type="match status" value="1"/>
</dbReference>
<dbReference type="AlphaFoldDB" id="D5WTS0"/>
<keyword evidence="3" id="KW-0436">Ligase</keyword>
<sequence>MVRLPEQWPPVYDRTYVPGPEERYWNPTVETMTQEQLQDLVLQKLKRQIRYVYDHSEFYRKKWAAVGFEPGDLKDFEDFERLPFTTKQELREDQMEHPPYGSNLCISHEEIFHIHGTSGTTGKPTVFALSRGDWERMAEAHARVMWAFGLRPSDKVFIGSVFSLYVGSWGALAGVERLGAAAFPFGAGQPGQTEKAVRWMWEVKPSAFYGTPSYALYLAEKAKELGIDPREFGIRILFFSGEPGAGVPATRRRIESTYGGICVDTGSMAEMTPWMANGECQHRQGMHVWQDIVYTEVVHPETKQRVPYGREGVPVYTHLERQAQPMVRLWSGDLTLWTNELCPCGRPYPRFPKGIYGRVDDMVVVRGVNVYPSAVEDVVRSIPGLGDEFRLVVSREGIMDELAVQVEMNTTAHEDPAIAADSLRQKLKSVLGLSVHVEVLPGGTLERTEFKARRVVDKRRMQGAAPEGSSGA</sequence>
<feature type="domain" description="AMP-dependent synthetase/ligase" evidence="1">
    <location>
        <begin position="103"/>
        <end position="312"/>
    </location>
</feature>
<dbReference type="eggNOG" id="COG1541">
    <property type="taxonomic scope" value="Bacteria"/>
</dbReference>
<dbReference type="EMBL" id="CP002017">
    <property type="protein sequence ID" value="ADG05240.1"/>
    <property type="molecule type" value="Genomic_DNA"/>
</dbReference>
<dbReference type="EC" id="6.2.1.30" evidence="3"/>
<evidence type="ECO:0000259" key="2">
    <source>
        <dbReference type="Pfam" id="PF14535"/>
    </source>
</evidence>
<dbReference type="RefSeq" id="WP_013074533.1">
    <property type="nucleotide sequence ID" value="NC_014098.1"/>
</dbReference>
<evidence type="ECO:0000313" key="3">
    <source>
        <dbReference type="EMBL" id="ADG05240.1"/>
    </source>
</evidence>
<name>D5WTS0_KYRT2</name>
<dbReference type="InterPro" id="IPR000873">
    <property type="entry name" value="AMP-dep_synth/lig_dom"/>
</dbReference>
<dbReference type="Gene3D" id="3.30.300.30">
    <property type="match status" value="1"/>
</dbReference>
<dbReference type="SUPFAM" id="SSF56801">
    <property type="entry name" value="Acetyl-CoA synthetase-like"/>
    <property type="match status" value="1"/>
</dbReference>
<dbReference type="KEGG" id="bts:Btus_0472"/>
<keyword evidence="4" id="KW-1185">Reference proteome</keyword>
<dbReference type="InterPro" id="IPR042099">
    <property type="entry name" value="ANL_N_sf"/>
</dbReference>
<dbReference type="Gene3D" id="3.40.50.12780">
    <property type="entry name" value="N-terminal domain of ligase-like"/>
    <property type="match status" value="1"/>
</dbReference>
<dbReference type="PANTHER" id="PTHR43845:SF1">
    <property type="entry name" value="BLR5969 PROTEIN"/>
    <property type="match status" value="1"/>
</dbReference>
<dbReference type="HOGENOM" id="CLU_035301_1_2_9"/>
<dbReference type="InterPro" id="IPR045851">
    <property type="entry name" value="AMP-bd_C_sf"/>
</dbReference>
<organism evidence="3 4">
    <name type="scientific">Kyrpidia tusciae (strain DSM 2912 / NBRC 15312 / T2)</name>
    <name type="common">Bacillus tusciae</name>
    <dbReference type="NCBI Taxonomy" id="562970"/>
    <lineage>
        <taxon>Bacteria</taxon>
        <taxon>Bacillati</taxon>
        <taxon>Bacillota</taxon>
        <taxon>Bacilli</taxon>
        <taxon>Bacillales</taxon>
        <taxon>Alicyclobacillaceae</taxon>
        <taxon>Kyrpidia</taxon>
    </lineage>
</organism>
<feature type="domain" description="AMP-dependent ligase C-terminal" evidence="2">
    <location>
        <begin position="367"/>
        <end position="459"/>
    </location>
</feature>
<protein>
    <submittedName>
        <fullName evidence="3">Phenylacetate--CoA ligase</fullName>
        <ecNumber evidence="3">6.2.1.30</ecNumber>
    </submittedName>
</protein>
<dbReference type="Pfam" id="PF14535">
    <property type="entry name" value="AMP-binding_C_2"/>
    <property type="match status" value="1"/>
</dbReference>
<evidence type="ECO:0000259" key="1">
    <source>
        <dbReference type="Pfam" id="PF00501"/>
    </source>
</evidence>
<dbReference type="GO" id="GO:0047475">
    <property type="term" value="F:phenylacetate-CoA ligase activity"/>
    <property type="evidence" value="ECO:0007669"/>
    <property type="project" value="UniProtKB-EC"/>
</dbReference>
<accession>D5WTS0</accession>
<dbReference type="OrthoDB" id="580775at2"/>
<evidence type="ECO:0000313" key="4">
    <source>
        <dbReference type="Proteomes" id="UP000002368"/>
    </source>
</evidence>
<reference evidence="3 4" key="1">
    <citation type="journal article" date="2011" name="Stand. Genomic Sci.">
        <title>Complete genome sequence of the thermophilic, hydrogen-oxidizing Bacillus tusciae type strain (T2) and reclassification in the new genus, Kyrpidia gen. nov. as Kyrpidia tusciae comb. nov. and emendation of the family Alicyclobacillaceae da Costa and Rainey, 2010.</title>
        <authorList>
            <person name="Klenk H.P."/>
            <person name="Lapidus A."/>
            <person name="Chertkov O."/>
            <person name="Copeland A."/>
            <person name="Del Rio T.G."/>
            <person name="Nolan M."/>
            <person name="Lucas S."/>
            <person name="Chen F."/>
            <person name="Tice H."/>
            <person name="Cheng J.F."/>
            <person name="Han C."/>
            <person name="Bruce D."/>
            <person name="Goodwin L."/>
            <person name="Pitluck S."/>
            <person name="Pati A."/>
            <person name="Ivanova N."/>
            <person name="Mavromatis K."/>
            <person name="Daum C."/>
            <person name="Chen A."/>
            <person name="Palaniappan K."/>
            <person name="Chang Y.J."/>
            <person name="Land M."/>
            <person name="Hauser L."/>
            <person name="Jeffries C.D."/>
            <person name="Detter J.C."/>
            <person name="Rohde M."/>
            <person name="Abt B."/>
            <person name="Pukall R."/>
            <person name="Goker M."/>
            <person name="Bristow J."/>
            <person name="Markowitz V."/>
            <person name="Hugenholtz P."/>
            <person name="Eisen J.A."/>
        </authorList>
    </citation>
    <scope>NUCLEOTIDE SEQUENCE [LARGE SCALE GENOMIC DNA]</scope>
    <source>
        <strain evidence="3 4">DSM 2912</strain>
    </source>
</reference>